<accession>A0A226EEJ5</accession>
<feature type="transmembrane region" description="Helical" evidence="1">
    <location>
        <begin position="310"/>
        <end position="330"/>
    </location>
</feature>
<keyword evidence="3" id="KW-1185">Reference proteome</keyword>
<proteinExistence type="predicted"/>
<evidence type="ECO:0000256" key="1">
    <source>
        <dbReference type="SAM" id="Phobius"/>
    </source>
</evidence>
<protein>
    <recommendedName>
        <fullName evidence="4">Ionotropic glutamate receptor C-terminal domain-containing protein</fullName>
    </recommendedName>
</protein>
<comment type="caution">
    <text evidence="2">The sequence shown here is derived from an EMBL/GenBank/DDBJ whole genome shotgun (WGS) entry which is preliminary data.</text>
</comment>
<keyword evidence="1" id="KW-0812">Transmembrane</keyword>
<evidence type="ECO:0008006" key="4">
    <source>
        <dbReference type="Google" id="ProtNLM"/>
    </source>
</evidence>
<reference evidence="2 3" key="1">
    <citation type="submission" date="2015-12" db="EMBL/GenBank/DDBJ databases">
        <title>The genome of Folsomia candida.</title>
        <authorList>
            <person name="Faddeeva A."/>
            <person name="Derks M.F."/>
            <person name="Anvar Y."/>
            <person name="Smit S."/>
            <person name="Van Straalen N."/>
            <person name="Roelofs D."/>
        </authorList>
    </citation>
    <scope>NUCLEOTIDE SEQUENCE [LARGE SCALE GENOMIC DNA]</scope>
    <source>
        <strain evidence="2 3">VU population</strain>
        <tissue evidence="2">Whole body</tissue>
    </source>
</reference>
<organism evidence="2 3">
    <name type="scientific">Folsomia candida</name>
    <name type="common">Springtail</name>
    <dbReference type="NCBI Taxonomy" id="158441"/>
    <lineage>
        <taxon>Eukaryota</taxon>
        <taxon>Metazoa</taxon>
        <taxon>Ecdysozoa</taxon>
        <taxon>Arthropoda</taxon>
        <taxon>Hexapoda</taxon>
        <taxon>Collembola</taxon>
        <taxon>Entomobryomorpha</taxon>
        <taxon>Isotomoidea</taxon>
        <taxon>Isotomidae</taxon>
        <taxon>Proisotominae</taxon>
        <taxon>Folsomia</taxon>
    </lineage>
</organism>
<dbReference type="Proteomes" id="UP000198287">
    <property type="component" value="Unassembled WGS sequence"/>
</dbReference>
<keyword evidence="1" id="KW-0472">Membrane</keyword>
<dbReference type="EMBL" id="LNIX01000005">
    <property type="protein sequence ID" value="OXA55106.1"/>
    <property type="molecule type" value="Genomic_DNA"/>
</dbReference>
<evidence type="ECO:0000313" key="2">
    <source>
        <dbReference type="EMBL" id="OXA55106.1"/>
    </source>
</evidence>
<dbReference type="AlphaFoldDB" id="A0A226EEJ5"/>
<gene>
    <name evidence="2" type="ORF">Fcan01_11521</name>
</gene>
<name>A0A226EEJ5_FOLCA</name>
<keyword evidence="1" id="KW-1133">Transmembrane helix</keyword>
<sequence length="359" mass="41172">MFEEGFPVPPCVAKKTFFRTVLGAWFLMSVILTNCYNGIMTSELNAPLQGRHPITFNDLVCSKIKQSKQNPDYVLSIGRNISALDTYVHKAYHKQIRQFMWNLQPNSSLLHPITSFDCFKLLSNLVNVAFDQRQIPEFLDLLYDIHTSLLDPGAPNGRQTLSEHFISPVFDLMFNLLNPMHAHTPASVNYSTYTVETVRKLVENEIVSCGKAVFAGTSESVHLELVFLQKNYPRTHFYKGDLIFALPFKLLFTNEGISKVPTYFKFMLESGIYRRLEMEQWNNAYVGRKAIVQRNNYPHGAMPVSMTGSLLTAFILCGCSVSLATIFLAVECRLKLLMYFKGWIVLIYFKIKHRICYKK</sequence>
<evidence type="ECO:0000313" key="3">
    <source>
        <dbReference type="Proteomes" id="UP000198287"/>
    </source>
</evidence>